<dbReference type="GO" id="GO:0005829">
    <property type="term" value="C:cytosol"/>
    <property type="evidence" value="ECO:0007669"/>
    <property type="project" value="TreeGrafter"/>
</dbReference>
<dbReference type="CDD" id="cd06578">
    <property type="entry name" value="HemD"/>
    <property type="match status" value="1"/>
</dbReference>
<keyword evidence="3" id="KW-1185">Reference proteome</keyword>
<name>A0A427YAZ7_9TREE</name>
<dbReference type="PANTHER" id="PTHR12390:SF0">
    <property type="entry name" value="UROPORPHYRINOGEN-III SYNTHASE"/>
    <property type="match status" value="1"/>
</dbReference>
<dbReference type="Pfam" id="PF02602">
    <property type="entry name" value="HEM4"/>
    <property type="match status" value="1"/>
</dbReference>
<accession>A0A427YAZ7</accession>
<protein>
    <recommendedName>
        <fullName evidence="1">Tetrapyrrole biosynthesis uroporphyrinogen III synthase domain-containing protein</fullName>
    </recommendedName>
</protein>
<dbReference type="GeneID" id="39585360"/>
<dbReference type="PANTHER" id="PTHR12390">
    <property type="entry name" value="UROPORPHYRINOGEN III SYNTHASE"/>
    <property type="match status" value="1"/>
</dbReference>
<dbReference type="RefSeq" id="XP_028480491.1">
    <property type="nucleotide sequence ID" value="XM_028616634.1"/>
</dbReference>
<evidence type="ECO:0000313" key="3">
    <source>
        <dbReference type="Proteomes" id="UP000279236"/>
    </source>
</evidence>
<dbReference type="InterPro" id="IPR003754">
    <property type="entry name" value="4pyrrol_synth_uPrphyn_synth"/>
</dbReference>
<dbReference type="GO" id="GO:0006780">
    <property type="term" value="P:uroporphyrinogen III biosynthetic process"/>
    <property type="evidence" value="ECO:0007669"/>
    <property type="project" value="InterPro"/>
</dbReference>
<feature type="domain" description="Tetrapyrrole biosynthesis uroporphyrinogen III synthase" evidence="1">
    <location>
        <begin position="19"/>
        <end position="295"/>
    </location>
</feature>
<organism evidence="2 3">
    <name type="scientific">Apiotrichum porosum</name>
    <dbReference type="NCBI Taxonomy" id="105984"/>
    <lineage>
        <taxon>Eukaryota</taxon>
        <taxon>Fungi</taxon>
        <taxon>Dikarya</taxon>
        <taxon>Basidiomycota</taxon>
        <taxon>Agaricomycotina</taxon>
        <taxon>Tremellomycetes</taxon>
        <taxon>Trichosporonales</taxon>
        <taxon>Trichosporonaceae</taxon>
        <taxon>Apiotrichum</taxon>
    </lineage>
</organism>
<dbReference type="GO" id="GO:0004852">
    <property type="term" value="F:uroporphyrinogen-III synthase activity"/>
    <property type="evidence" value="ECO:0007669"/>
    <property type="project" value="InterPro"/>
</dbReference>
<dbReference type="SUPFAM" id="SSF69618">
    <property type="entry name" value="HemD-like"/>
    <property type="match status" value="1"/>
</dbReference>
<dbReference type="InterPro" id="IPR036108">
    <property type="entry name" value="4pyrrol_syn_uPrphyn_synt_sf"/>
</dbReference>
<dbReference type="Gene3D" id="3.40.50.10090">
    <property type="match status" value="2"/>
</dbReference>
<dbReference type="Proteomes" id="UP000279236">
    <property type="component" value="Unassembled WGS sequence"/>
</dbReference>
<evidence type="ECO:0000259" key="1">
    <source>
        <dbReference type="Pfam" id="PF02602"/>
    </source>
</evidence>
<proteinExistence type="predicted"/>
<dbReference type="AlphaFoldDB" id="A0A427YAZ7"/>
<dbReference type="EMBL" id="RSCE01000001">
    <property type="protein sequence ID" value="RSH88283.1"/>
    <property type="molecule type" value="Genomic_DNA"/>
</dbReference>
<dbReference type="UniPathway" id="UPA00251">
    <property type="reaction ID" value="UER00320"/>
</dbReference>
<dbReference type="InterPro" id="IPR039793">
    <property type="entry name" value="UROS/Hem4"/>
</dbReference>
<gene>
    <name evidence="2" type="ORF">EHS24_000817</name>
</gene>
<sequence length="303" mass="32224">MPPERAQVVLFRTATPDDSYTQLFSQRGYDATSIPALGERLLVDNLKHVVRTGAGPYEAAIVTSRRAADAWVLAVREVLEEGEGADGVGEGDSSWEPWSDLSVYCPGTAVPTTFDTASLPERYRFTDGPTAIHAAGLAPLLLAAPPRPHHTAPSRCGTANSGTTAQHRPYLVLTGDKTLPTLTDALAAAGREVVQVKSYETQAAAGLDREVEEVDKATKWVSVFSPSSAGYVLPLLEASGWALRNDDDELEEATTTRRVCVRVAAIGETTAGFLRREGFRVDAVASTPDAEGLVAAVCAADED</sequence>
<comment type="caution">
    <text evidence="2">The sequence shown here is derived from an EMBL/GenBank/DDBJ whole genome shotgun (WGS) entry which is preliminary data.</text>
</comment>
<reference evidence="2 3" key="1">
    <citation type="submission" date="2018-11" db="EMBL/GenBank/DDBJ databases">
        <title>Genome sequence of Apiotrichum porosum DSM 27194.</title>
        <authorList>
            <person name="Aliyu H."/>
            <person name="Gorte O."/>
            <person name="Ochsenreither K."/>
        </authorList>
    </citation>
    <scope>NUCLEOTIDE SEQUENCE [LARGE SCALE GENOMIC DNA]</scope>
    <source>
        <strain evidence="2 3">DSM 27194</strain>
    </source>
</reference>
<evidence type="ECO:0000313" key="2">
    <source>
        <dbReference type="EMBL" id="RSH88283.1"/>
    </source>
</evidence>
<dbReference type="STRING" id="105984.A0A427YAZ7"/>
<dbReference type="OrthoDB" id="5595751at2759"/>
<dbReference type="GO" id="GO:0006782">
    <property type="term" value="P:protoporphyrinogen IX biosynthetic process"/>
    <property type="evidence" value="ECO:0007669"/>
    <property type="project" value="UniProtKB-UniPathway"/>
</dbReference>